<keyword evidence="4 9" id="KW-1003">Cell membrane</keyword>
<proteinExistence type="inferred from homology"/>
<dbReference type="GO" id="GO:0043190">
    <property type="term" value="C:ATP-binding cassette (ABC) transporter complex"/>
    <property type="evidence" value="ECO:0007669"/>
    <property type="project" value="TreeGrafter"/>
</dbReference>
<dbReference type="InterPro" id="IPR005876">
    <property type="entry name" value="Co_trans_ATP-bd"/>
</dbReference>
<evidence type="ECO:0000256" key="5">
    <source>
        <dbReference type="ARBA" id="ARBA00022741"/>
    </source>
</evidence>
<dbReference type="SMART" id="SM00382">
    <property type="entry name" value="AAA"/>
    <property type="match status" value="1"/>
</dbReference>
<dbReference type="InterPro" id="IPR017871">
    <property type="entry name" value="ABC_transporter-like_CS"/>
</dbReference>
<dbReference type="PANTHER" id="PTHR43553">
    <property type="entry name" value="HEAVY METAL TRANSPORTER"/>
    <property type="match status" value="1"/>
</dbReference>
<comment type="similarity">
    <text evidence="2 9">Belongs to the ABC transporter superfamily.</text>
</comment>
<dbReference type="GO" id="GO:0042626">
    <property type="term" value="F:ATPase-coupled transmembrane transporter activity"/>
    <property type="evidence" value="ECO:0007669"/>
    <property type="project" value="TreeGrafter"/>
</dbReference>
<evidence type="ECO:0000313" key="12">
    <source>
        <dbReference type="Proteomes" id="UP000483286"/>
    </source>
</evidence>
<name>A0A7C9M8P8_9DEIO</name>
<evidence type="ECO:0000256" key="6">
    <source>
        <dbReference type="ARBA" id="ARBA00022840"/>
    </source>
</evidence>
<keyword evidence="12" id="KW-1185">Reference proteome</keyword>
<reference evidence="11 12" key="1">
    <citation type="submission" date="2019-12" db="EMBL/GenBank/DDBJ databases">
        <title>Deinococcus sp. HMF7620 Genome sequencing and assembly.</title>
        <authorList>
            <person name="Kang H."/>
            <person name="Kim H."/>
            <person name="Joh K."/>
        </authorList>
    </citation>
    <scope>NUCLEOTIDE SEQUENCE [LARGE SCALE GENOMIC DNA]</scope>
    <source>
        <strain evidence="11 12">HMF7620</strain>
    </source>
</reference>
<protein>
    <recommendedName>
        <fullName evidence="9">ABC transporter ATP-binding protein</fullName>
    </recommendedName>
</protein>
<dbReference type="Pfam" id="PF00005">
    <property type="entry name" value="ABC_tran"/>
    <property type="match status" value="1"/>
</dbReference>
<evidence type="ECO:0000256" key="8">
    <source>
        <dbReference type="ARBA" id="ARBA00023136"/>
    </source>
</evidence>
<feature type="domain" description="ABC transporter" evidence="10">
    <location>
        <begin position="6"/>
        <end position="241"/>
    </location>
</feature>
<gene>
    <name evidence="11" type="ORF">GO986_10015</name>
</gene>
<evidence type="ECO:0000256" key="7">
    <source>
        <dbReference type="ARBA" id="ARBA00022967"/>
    </source>
</evidence>
<evidence type="ECO:0000256" key="2">
    <source>
        <dbReference type="ARBA" id="ARBA00005417"/>
    </source>
</evidence>
<comment type="subcellular location">
    <subcellularLocation>
        <location evidence="1 9">Cell membrane</location>
        <topology evidence="1 9">Peripheral membrane protein</topology>
    </subcellularLocation>
</comment>
<evidence type="ECO:0000313" key="11">
    <source>
        <dbReference type="EMBL" id="MVN87103.1"/>
    </source>
</evidence>
<evidence type="ECO:0000256" key="9">
    <source>
        <dbReference type="RuleBase" id="RU364103"/>
    </source>
</evidence>
<keyword evidence="3 9" id="KW-0813">Transport</keyword>
<evidence type="ECO:0000256" key="3">
    <source>
        <dbReference type="ARBA" id="ARBA00022448"/>
    </source>
</evidence>
<dbReference type="RefSeq" id="WP_157459157.1">
    <property type="nucleotide sequence ID" value="NZ_WQLB01000011.1"/>
</dbReference>
<comment type="function">
    <text evidence="9">Part of an ABC transporter complex. Responsible for energy coupling to the transport system.</text>
</comment>
<keyword evidence="5 9" id="KW-0547">Nucleotide-binding</keyword>
<dbReference type="InterPro" id="IPR003439">
    <property type="entry name" value="ABC_transporter-like_ATP-bd"/>
</dbReference>
<dbReference type="SUPFAM" id="SSF52540">
    <property type="entry name" value="P-loop containing nucleoside triphosphate hydrolases"/>
    <property type="match status" value="1"/>
</dbReference>
<evidence type="ECO:0000256" key="4">
    <source>
        <dbReference type="ARBA" id="ARBA00022475"/>
    </source>
</evidence>
<dbReference type="FunFam" id="3.40.50.300:FF:000224">
    <property type="entry name" value="Energy-coupling factor transporter ATP-binding protein EcfA"/>
    <property type="match status" value="1"/>
</dbReference>
<organism evidence="11 12">
    <name type="scientific">Deinococcus arboris</name>
    <dbReference type="NCBI Taxonomy" id="2682977"/>
    <lineage>
        <taxon>Bacteria</taxon>
        <taxon>Thermotogati</taxon>
        <taxon>Deinococcota</taxon>
        <taxon>Deinococci</taxon>
        <taxon>Deinococcales</taxon>
        <taxon>Deinococcaceae</taxon>
        <taxon>Deinococcus</taxon>
    </lineage>
</organism>
<dbReference type="GO" id="GO:0006824">
    <property type="term" value="P:cobalt ion transport"/>
    <property type="evidence" value="ECO:0007669"/>
    <property type="project" value="InterPro"/>
</dbReference>
<dbReference type="PROSITE" id="PS00211">
    <property type="entry name" value="ABC_TRANSPORTER_1"/>
    <property type="match status" value="1"/>
</dbReference>
<keyword evidence="7" id="KW-1278">Translocase</keyword>
<evidence type="ECO:0000259" key="10">
    <source>
        <dbReference type="PROSITE" id="PS50893"/>
    </source>
</evidence>
<dbReference type="Proteomes" id="UP000483286">
    <property type="component" value="Unassembled WGS sequence"/>
</dbReference>
<accession>A0A7C9M8P8</accession>
<keyword evidence="6 9" id="KW-0067">ATP-binding</keyword>
<dbReference type="Gene3D" id="3.40.50.300">
    <property type="entry name" value="P-loop containing nucleotide triphosphate hydrolases"/>
    <property type="match status" value="1"/>
</dbReference>
<dbReference type="PROSITE" id="PS50893">
    <property type="entry name" value="ABC_TRANSPORTER_2"/>
    <property type="match status" value="1"/>
</dbReference>
<dbReference type="AlphaFoldDB" id="A0A7C9M8P8"/>
<keyword evidence="8 9" id="KW-0472">Membrane</keyword>
<dbReference type="InterPro" id="IPR003593">
    <property type="entry name" value="AAA+_ATPase"/>
</dbReference>
<dbReference type="EMBL" id="WQLB01000011">
    <property type="protein sequence ID" value="MVN87103.1"/>
    <property type="molecule type" value="Genomic_DNA"/>
</dbReference>
<dbReference type="PANTHER" id="PTHR43553:SF24">
    <property type="entry name" value="ENERGY-COUPLING FACTOR TRANSPORTER ATP-BINDING PROTEIN ECFA1"/>
    <property type="match status" value="1"/>
</dbReference>
<dbReference type="InterPro" id="IPR050095">
    <property type="entry name" value="ECF_ABC_transporter_ATP-bd"/>
</dbReference>
<dbReference type="InterPro" id="IPR027417">
    <property type="entry name" value="P-loop_NTPase"/>
</dbReference>
<dbReference type="InterPro" id="IPR015856">
    <property type="entry name" value="ABC_transpr_CbiO/EcfA_su"/>
</dbReference>
<dbReference type="CDD" id="cd03225">
    <property type="entry name" value="ABC_cobalt_CbiO_domain1"/>
    <property type="match status" value="1"/>
</dbReference>
<dbReference type="NCBIfam" id="TIGR01166">
    <property type="entry name" value="cbiO"/>
    <property type="match status" value="1"/>
</dbReference>
<comment type="caution">
    <text evidence="11">The sequence shown here is derived from an EMBL/GenBank/DDBJ whole genome shotgun (WGS) entry which is preliminary data.</text>
</comment>
<dbReference type="GO" id="GO:0005524">
    <property type="term" value="F:ATP binding"/>
    <property type="evidence" value="ECO:0007669"/>
    <property type="project" value="UniProtKB-UniRule"/>
</dbReference>
<dbReference type="GO" id="GO:0016887">
    <property type="term" value="F:ATP hydrolysis activity"/>
    <property type="evidence" value="ECO:0007669"/>
    <property type="project" value="InterPro"/>
</dbReference>
<sequence>MSAPLLSTHDLSYTYRDGTQALRGVSLDFGLGAVTALIGANGAGKSTLFLNLLGLLKPSGGQVRFQGQPLGYKKSALEAYRQRVTLVVQDPDRQIFYARVADDVAFALRNLGLPDAEIQERVEGALRATGTEALRHKAVHSLSYGQKKRVALAGALALRPDVLLLDEPTAGLDPAMTEDMIDLLGQLREGGTRLIVSSHDMDFIYAVSDHVFLLGRGEVQASGAPADVFRDAALLRGCHLRQPWLVALHSQTGLPLFPTPEALFAHLKGGPL</sequence>
<evidence type="ECO:0000256" key="1">
    <source>
        <dbReference type="ARBA" id="ARBA00004202"/>
    </source>
</evidence>